<proteinExistence type="predicted"/>
<dbReference type="EMBL" id="AP024525">
    <property type="protein sequence ID" value="BCT75217.1"/>
    <property type="molecule type" value="Genomic_DNA"/>
</dbReference>
<keyword evidence="1" id="KW-0472">Membrane</keyword>
<keyword evidence="1" id="KW-0812">Transmembrane</keyword>
<keyword evidence="1" id="KW-1133">Transmembrane helix</keyword>
<name>A0ABM7PSK6_SINCY</name>
<evidence type="ECO:0000313" key="3">
    <source>
        <dbReference type="Proteomes" id="UP001319861"/>
    </source>
</evidence>
<feature type="transmembrane region" description="Helical" evidence="1">
    <location>
        <begin position="102"/>
        <end position="123"/>
    </location>
</feature>
<accession>A0ABM7PSK6</accession>
<evidence type="ECO:0000256" key="1">
    <source>
        <dbReference type="SAM" id="Phobius"/>
    </source>
</evidence>
<evidence type="ECO:0000313" key="2">
    <source>
        <dbReference type="EMBL" id="BCT75217.1"/>
    </source>
</evidence>
<gene>
    <name evidence="2" type="ORF">SCMU_10590</name>
</gene>
<reference evidence="2 3" key="1">
    <citation type="journal article" date="2021" name="J. Biosci. Bioeng.">
        <title>Identification and characterization of a chc gene cluster responsible for the aromatization pathway of cyclohexanecarboxylate degradation in Sinomonas cyclohexanicum ATCC 51369.</title>
        <authorList>
            <person name="Yamamoto T."/>
            <person name="Hasegawa Y."/>
            <person name="Lau P.C.K."/>
            <person name="Iwaki H."/>
        </authorList>
    </citation>
    <scope>NUCLEOTIDE SEQUENCE [LARGE SCALE GENOMIC DNA]</scope>
    <source>
        <strain evidence="2 3">ATCC 51369</strain>
    </source>
</reference>
<keyword evidence="3" id="KW-1185">Reference proteome</keyword>
<organism evidence="2 3">
    <name type="scientific">Sinomonas cyclohexanicum</name>
    <name type="common">Corynebacterium cyclohexanicum</name>
    <dbReference type="NCBI Taxonomy" id="322009"/>
    <lineage>
        <taxon>Bacteria</taxon>
        <taxon>Bacillati</taxon>
        <taxon>Actinomycetota</taxon>
        <taxon>Actinomycetes</taxon>
        <taxon>Micrococcales</taxon>
        <taxon>Micrococcaceae</taxon>
        <taxon>Sinomonas</taxon>
    </lineage>
</organism>
<feature type="transmembrane region" description="Helical" evidence="1">
    <location>
        <begin position="72"/>
        <end position="90"/>
    </location>
</feature>
<protein>
    <submittedName>
        <fullName evidence="2">Uncharacterized protein</fullName>
    </submittedName>
</protein>
<feature type="transmembrane region" description="Helical" evidence="1">
    <location>
        <begin position="12"/>
        <end position="39"/>
    </location>
</feature>
<dbReference type="Proteomes" id="UP001319861">
    <property type="component" value="Chromosome"/>
</dbReference>
<dbReference type="RefSeq" id="WP_229231982.1">
    <property type="nucleotide sequence ID" value="NZ_AP024525.1"/>
</dbReference>
<sequence>MDLPVRRGLGHAYAASAVAVVGVVLASALGMAGVTLGLARRSLVALLLWPGAPTPARSAASWPRSGCWPTPGLLLVSALGGVVFAAAAALDNAAGGLATEWTVIIIHLVISAASLAVLVWYLAAVPSARRRVAGAREPGTRRRASGRVPRGA</sequence>